<dbReference type="Pfam" id="PF07606">
    <property type="entry name" value="DUF1569"/>
    <property type="match status" value="1"/>
</dbReference>
<accession>A0A1U7CXP3</accession>
<gene>
    <name evidence="1" type="ORF">BSF38_05291</name>
</gene>
<dbReference type="InterPro" id="IPR034660">
    <property type="entry name" value="DinB/YfiT-like"/>
</dbReference>
<dbReference type="SUPFAM" id="SSF109854">
    <property type="entry name" value="DinB/YfiT-like putative metalloenzymes"/>
    <property type="match status" value="1"/>
</dbReference>
<dbReference type="OrthoDB" id="282689at2"/>
<dbReference type="STRING" id="1387353.BSF38_05291"/>
<organism evidence="1 2">
    <name type="scientific">Paludisphaera borealis</name>
    <dbReference type="NCBI Taxonomy" id="1387353"/>
    <lineage>
        <taxon>Bacteria</taxon>
        <taxon>Pseudomonadati</taxon>
        <taxon>Planctomycetota</taxon>
        <taxon>Planctomycetia</taxon>
        <taxon>Isosphaerales</taxon>
        <taxon>Isosphaeraceae</taxon>
        <taxon>Paludisphaera</taxon>
    </lineage>
</organism>
<dbReference type="Gene3D" id="1.20.120.450">
    <property type="entry name" value="dinb family like domain"/>
    <property type="match status" value="1"/>
</dbReference>
<sequence>MPEHRTLNFDGLDGVMPEVERLLAAHETIGRWTLGQILYHLAVAVRLSMEGKPNAEPVDGRDPLRAHRRLFFRAGRFPENTHPPLAILIPPDSCDPNEQAEALREAIRRFENGDGPFASHPMLGAMSKTEWAKFHGLHCAHHLGFVVSRPIADGLSSDVS</sequence>
<dbReference type="AlphaFoldDB" id="A0A1U7CXP3"/>
<reference evidence="2" key="1">
    <citation type="submission" date="2016-12" db="EMBL/GenBank/DDBJ databases">
        <title>Comparative genomics of four Isosphaeraceae planctomycetes: a common pool of plasmids and glycoside hydrolase genes.</title>
        <authorList>
            <person name="Ivanova A."/>
        </authorList>
    </citation>
    <scope>NUCLEOTIDE SEQUENCE [LARGE SCALE GENOMIC DNA]</scope>
    <source>
        <strain evidence="2">PX4</strain>
    </source>
</reference>
<protein>
    <recommendedName>
        <fullName evidence="3">DinB-like domain-containing protein</fullName>
    </recommendedName>
</protein>
<evidence type="ECO:0000313" key="2">
    <source>
        <dbReference type="Proteomes" id="UP000186309"/>
    </source>
</evidence>
<dbReference type="EMBL" id="CP019082">
    <property type="protein sequence ID" value="APW63717.1"/>
    <property type="molecule type" value="Genomic_DNA"/>
</dbReference>
<dbReference type="Proteomes" id="UP000186309">
    <property type="component" value="Chromosome"/>
</dbReference>
<dbReference type="RefSeq" id="WP_076350031.1">
    <property type="nucleotide sequence ID" value="NZ_CP019082.1"/>
</dbReference>
<keyword evidence="2" id="KW-1185">Reference proteome</keyword>
<evidence type="ECO:0000313" key="1">
    <source>
        <dbReference type="EMBL" id="APW63717.1"/>
    </source>
</evidence>
<dbReference type="KEGG" id="pbor:BSF38_05291"/>
<proteinExistence type="predicted"/>
<dbReference type="InterPro" id="IPR011463">
    <property type="entry name" value="DUF1569"/>
</dbReference>
<name>A0A1U7CXP3_9BACT</name>
<evidence type="ECO:0008006" key="3">
    <source>
        <dbReference type="Google" id="ProtNLM"/>
    </source>
</evidence>